<name>A0ABP9KQQ6_9NOCA</name>
<proteinExistence type="predicted"/>
<protein>
    <submittedName>
        <fullName evidence="2">Uncharacterized protein</fullName>
    </submittedName>
</protein>
<dbReference type="Proteomes" id="UP001500603">
    <property type="component" value="Unassembled WGS sequence"/>
</dbReference>
<gene>
    <name evidence="2" type="ORF">GCM10023318_49310</name>
</gene>
<sequence length="94" mass="10098">MEVAGSFLGRLNNTGTAAHPAQSEARQRSALHTGGGADLIRRFRTEERWVVGEVSAACVACADLRSATQAHTGQSWCGRRVRLGREPNIHLTAS</sequence>
<dbReference type="EMBL" id="BAABJM010000006">
    <property type="protein sequence ID" value="GAA5063936.1"/>
    <property type="molecule type" value="Genomic_DNA"/>
</dbReference>
<reference evidence="3" key="1">
    <citation type="journal article" date="2019" name="Int. J. Syst. Evol. Microbiol.">
        <title>The Global Catalogue of Microorganisms (GCM) 10K type strain sequencing project: providing services to taxonomists for standard genome sequencing and annotation.</title>
        <authorList>
            <consortium name="The Broad Institute Genomics Platform"/>
            <consortium name="The Broad Institute Genome Sequencing Center for Infectious Disease"/>
            <person name="Wu L."/>
            <person name="Ma J."/>
        </authorList>
    </citation>
    <scope>NUCLEOTIDE SEQUENCE [LARGE SCALE GENOMIC DNA]</scope>
    <source>
        <strain evidence="3">JCM 18298</strain>
    </source>
</reference>
<feature type="region of interest" description="Disordered" evidence="1">
    <location>
        <begin position="1"/>
        <end position="31"/>
    </location>
</feature>
<evidence type="ECO:0000256" key="1">
    <source>
        <dbReference type="SAM" id="MobiDB-lite"/>
    </source>
</evidence>
<comment type="caution">
    <text evidence="2">The sequence shown here is derived from an EMBL/GenBank/DDBJ whole genome shotgun (WGS) entry which is preliminary data.</text>
</comment>
<accession>A0ABP9KQQ6</accession>
<evidence type="ECO:0000313" key="2">
    <source>
        <dbReference type="EMBL" id="GAA5063936.1"/>
    </source>
</evidence>
<evidence type="ECO:0000313" key="3">
    <source>
        <dbReference type="Proteomes" id="UP001500603"/>
    </source>
</evidence>
<organism evidence="2 3">
    <name type="scientific">Nocardia callitridis</name>
    <dbReference type="NCBI Taxonomy" id="648753"/>
    <lineage>
        <taxon>Bacteria</taxon>
        <taxon>Bacillati</taxon>
        <taxon>Actinomycetota</taxon>
        <taxon>Actinomycetes</taxon>
        <taxon>Mycobacteriales</taxon>
        <taxon>Nocardiaceae</taxon>
        <taxon>Nocardia</taxon>
    </lineage>
</organism>
<keyword evidence="3" id="KW-1185">Reference proteome</keyword>